<dbReference type="Proteomes" id="UP001633002">
    <property type="component" value="Unassembled WGS sequence"/>
</dbReference>
<evidence type="ECO:0000313" key="2">
    <source>
        <dbReference type="EMBL" id="KAL3690672.1"/>
    </source>
</evidence>
<accession>A0ABD3HJW0</accession>
<dbReference type="PANTHER" id="PTHR11017">
    <property type="entry name" value="LEUCINE-RICH REPEAT-CONTAINING PROTEIN"/>
    <property type="match status" value="1"/>
</dbReference>
<dbReference type="AlphaFoldDB" id="A0ABD3HJW0"/>
<comment type="caution">
    <text evidence="2">The sequence shown here is derived from an EMBL/GenBank/DDBJ whole genome shotgun (WGS) entry which is preliminary data.</text>
</comment>
<dbReference type="Pfam" id="PF00931">
    <property type="entry name" value="NB-ARC"/>
    <property type="match status" value="1"/>
</dbReference>
<keyword evidence="3" id="KW-1185">Reference proteome</keyword>
<dbReference type="PRINTS" id="PR00364">
    <property type="entry name" value="DISEASERSIST"/>
</dbReference>
<evidence type="ECO:0000313" key="3">
    <source>
        <dbReference type="Proteomes" id="UP001633002"/>
    </source>
</evidence>
<evidence type="ECO:0000259" key="1">
    <source>
        <dbReference type="Pfam" id="PF00931"/>
    </source>
</evidence>
<dbReference type="Gene3D" id="3.80.10.10">
    <property type="entry name" value="Ribonuclease Inhibitor"/>
    <property type="match status" value="2"/>
</dbReference>
<name>A0ABD3HJW0_9MARC</name>
<proteinExistence type="predicted"/>
<organism evidence="2 3">
    <name type="scientific">Riccia sorocarpa</name>
    <dbReference type="NCBI Taxonomy" id="122646"/>
    <lineage>
        <taxon>Eukaryota</taxon>
        <taxon>Viridiplantae</taxon>
        <taxon>Streptophyta</taxon>
        <taxon>Embryophyta</taxon>
        <taxon>Marchantiophyta</taxon>
        <taxon>Marchantiopsida</taxon>
        <taxon>Marchantiidae</taxon>
        <taxon>Marchantiales</taxon>
        <taxon>Ricciaceae</taxon>
        <taxon>Riccia</taxon>
    </lineage>
</organism>
<dbReference type="SUPFAM" id="SSF52540">
    <property type="entry name" value="P-loop containing nucleoside triphosphate hydrolases"/>
    <property type="match status" value="1"/>
</dbReference>
<dbReference type="InterPro" id="IPR002182">
    <property type="entry name" value="NB-ARC"/>
</dbReference>
<dbReference type="Gene3D" id="3.40.50.300">
    <property type="entry name" value="P-loop containing nucleotide triphosphate hydrolases"/>
    <property type="match status" value="1"/>
</dbReference>
<dbReference type="SUPFAM" id="SSF52047">
    <property type="entry name" value="RNI-like"/>
    <property type="match status" value="1"/>
</dbReference>
<reference evidence="2 3" key="1">
    <citation type="submission" date="2024-09" db="EMBL/GenBank/DDBJ databases">
        <title>Chromosome-scale assembly of Riccia sorocarpa.</title>
        <authorList>
            <person name="Paukszto L."/>
        </authorList>
    </citation>
    <scope>NUCLEOTIDE SEQUENCE [LARGE SCALE GENOMIC DNA]</scope>
    <source>
        <strain evidence="2">LP-2024</strain>
        <tissue evidence="2">Aerial parts of the thallus</tissue>
    </source>
</reference>
<feature type="domain" description="NB-ARC" evidence="1">
    <location>
        <begin position="18"/>
        <end position="157"/>
    </location>
</feature>
<dbReference type="InterPro" id="IPR027417">
    <property type="entry name" value="P-loop_NTPase"/>
</dbReference>
<dbReference type="PANTHER" id="PTHR11017:SF385">
    <property type="entry name" value="DISEASE RESISTANCE PROTEIN (TIR-NBS-LRR CLASS)-RELATED"/>
    <property type="match status" value="1"/>
</dbReference>
<dbReference type="EMBL" id="JBJQOH010000003">
    <property type="protein sequence ID" value="KAL3690672.1"/>
    <property type="molecule type" value="Genomic_DNA"/>
</dbReference>
<sequence>MVGFDGLLTEVLEERLPTHKFVGICGMGGIGKTTLAKLIFNKACAKFEFTCFAEEIKGLTGPKSEIRKKVWEQMCHRGVPIRKADPMYVDVWYQVKAKSLLLIFDDVDSHQQVELLREIATDNRCIESRFILTSRKAELLRGDDIHVIRPNHLGKEDVVDCICFSQRGRNVRITKKDYRRGDEVKNMFLDIASFFILKDSWGGQNPFADDALMGWSSIYGGEHHRLQNLVDRSLVTVRRYEDKVSGVKRTEFYMHEHLRRMGQKIAREIGRSLDFSRIRSFAEPTLEDPNLYGYDEEVIFQGSKEELGKIVAHCIEISTKSRLVLAQSCSFCVMHDLLPKLTAIQFMDLGVNTTKRCEQCRNRHVPLPSTLVLLRLAFPRVTVEAGGNSAGDVSGVLSLSTCASLLRLELDGCVNLGKLSRFRQLRVLMIGNCQGAGNWATSLGELNRLARLELVGITEPFELPPSFGRFNCTSVPEDTDVHSAAIVDLEKVFRGSAALESVKLELKEAAPDVFGHLKNLRVLHLRCKGLENNLVESWEKLTSLEYLRLSSTEQTSELEVTFDLHPDRSLKINQKAS</sequence>
<protein>
    <recommendedName>
        <fullName evidence="1">NB-ARC domain-containing protein</fullName>
    </recommendedName>
</protein>
<dbReference type="InterPro" id="IPR032675">
    <property type="entry name" value="LRR_dom_sf"/>
</dbReference>
<gene>
    <name evidence="2" type="ORF">R1sor_004323</name>
</gene>
<dbReference type="InterPro" id="IPR044974">
    <property type="entry name" value="Disease_R_plants"/>
</dbReference>